<dbReference type="AlphaFoldDB" id="A0A9P6D5G0"/>
<proteinExistence type="predicted"/>
<name>A0A9P6D5G0_9AGAR</name>
<dbReference type="OrthoDB" id="5125733at2759"/>
<accession>A0A9P6D5G0</accession>
<dbReference type="EMBL" id="MU155152">
    <property type="protein sequence ID" value="KAF9483608.1"/>
    <property type="molecule type" value="Genomic_DNA"/>
</dbReference>
<comment type="caution">
    <text evidence="2">The sequence shown here is derived from an EMBL/GenBank/DDBJ whole genome shotgun (WGS) entry which is preliminary data.</text>
</comment>
<dbReference type="InterPro" id="IPR010730">
    <property type="entry name" value="HET"/>
</dbReference>
<evidence type="ECO:0000313" key="3">
    <source>
        <dbReference type="Proteomes" id="UP000807469"/>
    </source>
</evidence>
<keyword evidence="3" id="KW-1185">Reference proteome</keyword>
<protein>
    <submittedName>
        <fullName evidence="2">HET-domain-containing protein</fullName>
    </submittedName>
</protein>
<evidence type="ECO:0000313" key="2">
    <source>
        <dbReference type="EMBL" id="KAF9483608.1"/>
    </source>
</evidence>
<dbReference type="Pfam" id="PF06985">
    <property type="entry name" value="HET"/>
    <property type="match status" value="1"/>
</dbReference>
<dbReference type="PANTHER" id="PTHR33112:SF16">
    <property type="entry name" value="HETEROKARYON INCOMPATIBILITY DOMAIN-CONTAINING PROTEIN"/>
    <property type="match status" value="1"/>
</dbReference>
<organism evidence="2 3">
    <name type="scientific">Pholiota conissans</name>
    <dbReference type="NCBI Taxonomy" id="109636"/>
    <lineage>
        <taxon>Eukaryota</taxon>
        <taxon>Fungi</taxon>
        <taxon>Dikarya</taxon>
        <taxon>Basidiomycota</taxon>
        <taxon>Agaricomycotina</taxon>
        <taxon>Agaricomycetes</taxon>
        <taxon>Agaricomycetidae</taxon>
        <taxon>Agaricales</taxon>
        <taxon>Agaricineae</taxon>
        <taxon>Strophariaceae</taxon>
        <taxon>Pholiota</taxon>
    </lineage>
</organism>
<reference evidence="2" key="1">
    <citation type="submission" date="2020-11" db="EMBL/GenBank/DDBJ databases">
        <authorList>
            <consortium name="DOE Joint Genome Institute"/>
            <person name="Ahrendt S."/>
            <person name="Riley R."/>
            <person name="Andreopoulos W."/>
            <person name="Labutti K."/>
            <person name="Pangilinan J."/>
            <person name="Ruiz-Duenas F.J."/>
            <person name="Barrasa J.M."/>
            <person name="Sanchez-Garcia M."/>
            <person name="Camarero S."/>
            <person name="Miyauchi S."/>
            <person name="Serrano A."/>
            <person name="Linde D."/>
            <person name="Babiker R."/>
            <person name="Drula E."/>
            <person name="Ayuso-Fernandez I."/>
            <person name="Pacheco R."/>
            <person name="Padilla G."/>
            <person name="Ferreira P."/>
            <person name="Barriuso J."/>
            <person name="Kellner H."/>
            <person name="Castanera R."/>
            <person name="Alfaro M."/>
            <person name="Ramirez L."/>
            <person name="Pisabarro A.G."/>
            <person name="Kuo A."/>
            <person name="Tritt A."/>
            <person name="Lipzen A."/>
            <person name="He G."/>
            <person name="Yan M."/>
            <person name="Ng V."/>
            <person name="Cullen D."/>
            <person name="Martin F."/>
            <person name="Rosso M.-N."/>
            <person name="Henrissat B."/>
            <person name="Hibbett D."/>
            <person name="Martinez A.T."/>
            <person name="Grigoriev I.V."/>
        </authorList>
    </citation>
    <scope>NUCLEOTIDE SEQUENCE</scope>
    <source>
        <strain evidence="2">CIRM-BRFM 674</strain>
    </source>
</reference>
<evidence type="ECO:0000259" key="1">
    <source>
        <dbReference type="Pfam" id="PF06985"/>
    </source>
</evidence>
<gene>
    <name evidence="2" type="ORF">BDN70DRAFT_959122</name>
</gene>
<dbReference type="Proteomes" id="UP000807469">
    <property type="component" value="Unassembled WGS sequence"/>
</dbReference>
<feature type="domain" description="Heterokaryon incompatibility" evidence="1">
    <location>
        <begin position="197"/>
        <end position="344"/>
    </location>
</feature>
<sequence length="642" mass="72570">MDSPDTNPNDNKPIELVCEACRNCLFSFIPFQKALASQRLLDGFSYSTTWEDVQRSASSECTWCALLLSIKDNTMPGHKVKVTVGFRMQSNSHHPGTMLKGRKTLRLGINGQPHSTFYTYTTTDDAAAPYIVARPLVRCVSSPESYRDAWKCIDHCISSHLNLCPKFKPSKLPTRVIDCTVPTKPKIFITNGTQDTYVALSYVWGESQPCTTTQNIASRIHALDFDALPKTIQDAITATHGYGLRYLWIDALCILQDSQADKDREIARMRRIYRDAQLTITAASARKVSEGFLHDRSGGQLVDDTRVPFLCPDRRVGSIWLSPVWKQYDETKEPVNGRGWCLQERMLSPRSLIYASHTVQYCCQTETVNIGDAVCSDISGKRLPNIVFGMGGVHVGSAPSKKEKDEARRSWQYILEDYSQRNITDPNDKLIAVSGLAAQFQTFFGSDYLAGLWRHTLLQDLLWFKDYQERLPRPEKYCAPSWSWAAINGRVITGMFDDYRLDSERYQLETCEIMDCSVVCANELETFGSVVGGVLQLRAPLVKAGWNPTAEIPDLFIFEDGLQVRVGHSYPDSKESEERARKEEEVWVVPMFWNPKEAFCVGLVVVAAIGEGRFCRVGYFHSSEDSKEVTWITQERLIVTIV</sequence>
<dbReference type="PANTHER" id="PTHR33112">
    <property type="entry name" value="DOMAIN PROTEIN, PUTATIVE-RELATED"/>
    <property type="match status" value="1"/>
</dbReference>